<dbReference type="Proteomes" id="UP000008461">
    <property type="component" value="Chromosome"/>
</dbReference>
<dbReference type="SMART" id="SM00563">
    <property type="entry name" value="PlsC"/>
    <property type="match status" value="1"/>
</dbReference>
<gene>
    <name evidence="5" type="ordered locus">Halhy_3950</name>
</gene>
<keyword evidence="6" id="KW-1185">Reference proteome</keyword>
<dbReference type="GO" id="GO:0006654">
    <property type="term" value="P:phosphatidic acid biosynthetic process"/>
    <property type="evidence" value="ECO:0007669"/>
    <property type="project" value="TreeGrafter"/>
</dbReference>
<name>F4L4C9_HALH1</name>
<dbReference type="PANTHER" id="PTHR10434:SF9">
    <property type="entry name" value="PHOSPHOLIPID_GLYCEROL ACYLTRANSFERASE DOMAIN-CONTAINING PROTEIN"/>
    <property type="match status" value="1"/>
</dbReference>
<dbReference type="KEGG" id="hhy:Halhy_3950"/>
<evidence type="ECO:0000313" key="6">
    <source>
        <dbReference type="Proteomes" id="UP000008461"/>
    </source>
</evidence>
<accession>F4L4C9</accession>
<dbReference type="OrthoDB" id="9796839at2"/>
<dbReference type="eggNOG" id="COG0204">
    <property type="taxonomic scope" value="Bacteria"/>
</dbReference>
<dbReference type="InterPro" id="IPR002123">
    <property type="entry name" value="Plipid/glycerol_acylTrfase"/>
</dbReference>
<dbReference type="PANTHER" id="PTHR10434">
    <property type="entry name" value="1-ACYL-SN-GLYCEROL-3-PHOSPHATE ACYLTRANSFERASE"/>
    <property type="match status" value="1"/>
</dbReference>
<comment type="pathway">
    <text evidence="1">Lipid metabolism.</text>
</comment>
<protein>
    <submittedName>
        <fullName evidence="5">Phospholipid/glycerol acyltransferase</fullName>
    </submittedName>
</protein>
<organism evidence="5 6">
    <name type="scientific">Haliscomenobacter hydrossis (strain ATCC 27775 / DSM 1100 / LMG 10767 / O)</name>
    <dbReference type="NCBI Taxonomy" id="760192"/>
    <lineage>
        <taxon>Bacteria</taxon>
        <taxon>Pseudomonadati</taxon>
        <taxon>Bacteroidota</taxon>
        <taxon>Saprospiria</taxon>
        <taxon>Saprospirales</taxon>
        <taxon>Haliscomenobacteraceae</taxon>
        <taxon>Haliscomenobacter</taxon>
    </lineage>
</organism>
<keyword evidence="2" id="KW-0808">Transferase</keyword>
<dbReference type="GO" id="GO:0003841">
    <property type="term" value="F:1-acylglycerol-3-phosphate O-acyltransferase activity"/>
    <property type="evidence" value="ECO:0007669"/>
    <property type="project" value="TreeGrafter"/>
</dbReference>
<evidence type="ECO:0000256" key="3">
    <source>
        <dbReference type="ARBA" id="ARBA00023315"/>
    </source>
</evidence>
<sequence length="183" mass="20714">MWAALASFILFKVWGWKVVGDFPRQLKKYIVVVGPHTSNWDFPFGILLRTIRHVDVKFIGKSSLFRPPFGAIFRALGGYPVDRSKSNNFVDAVVDIFNSKSEFIVAITPEGTRKKVSEFKTGFYYIALGAKVPLISAIIDYGTKTVTLTEPYYPTGNKEVDFEHILNHFRGIKGKNPENGIFF</sequence>
<dbReference type="Pfam" id="PF01553">
    <property type="entry name" value="Acyltransferase"/>
    <property type="match status" value="1"/>
</dbReference>
<evidence type="ECO:0000313" key="5">
    <source>
        <dbReference type="EMBL" id="AEE51798.1"/>
    </source>
</evidence>
<dbReference type="AlphaFoldDB" id="F4L4C9"/>
<dbReference type="EMBL" id="CP002691">
    <property type="protein sequence ID" value="AEE51798.1"/>
    <property type="molecule type" value="Genomic_DNA"/>
</dbReference>
<dbReference type="HOGENOM" id="CLU_099447_0_0_10"/>
<reference key="2">
    <citation type="submission" date="2011-04" db="EMBL/GenBank/DDBJ databases">
        <title>Complete sequence of chromosome of Haliscomenobacter hydrossis DSM 1100.</title>
        <authorList>
            <consortium name="US DOE Joint Genome Institute (JGI-PGF)"/>
            <person name="Lucas S."/>
            <person name="Han J."/>
            <person name="Lapidus A."/>
            <person name="Bruce D."/>
            <person name="Goodwin L."/>
            <person name="Pitluck S."/>
            <person name="Peters L."/>
            <person name="Kyrpides N."/>
            <person name="Mavromatis K."/>
            <person name="Ivanova N."/>
            <person name="Ovchinnikova G."/>
            <person name="Pagani I."/>
            <person name="Daligault H."/>
            <person name="Detter J.C."/>
            <person name="Han C."/>
            <person name="Land M."/>
            <person name="Hauser L."/>
            <person name="Markowitz V."/>
            <person name="Cheng J.-F."/>
            <person name="Hugenholtz P."/>
            <person name="Woyke T."/>
            <person name="Wu D."/>
            <person name="Verbarg S."/>
            <person name="Frueling A."/>
            <person name="Brambilla E."/>
            <person name="Klenk H.-P."/>
            <person name="Eisen J.A."/>
        </authorList>
    </citation>
    <scope>NUCLEOTIDE SEQUENCE</scope>
    <source>
        <strain>DSM 1100</strain>
    </source>
</reference>
<evidence type="ECO:0000259" key="4">
    <source>
        <dbReference type="SMART" id="SM00563"/>
    </source>
</evidence>
<dbReference type="SUPFAM" id="SSF69593">
    <property type="entry name" value="Glycerol-3-phosphate (1)-acyltransferase"/>
    <property type="match status" value="1"/>
</dbReference>
<dbReference type="RefSeq" id="WP_013766336.1">
    <property type="nucleotide sequence ID" value="NC_015510.1"/>
</dbReference>
<dbReference type="STRING" id="760192.Halhy_3950"/>
<evidence type="ECO:0000256" key="1">
    <source>
        <dbReference type="ARBA" id="ARBA00005189"/>
    </source>
</evidence>
<evidence type="ECO:0000256" key="2">
    <source>
        <dbReference type="ARBA" id="ARBA00022679"/>
    </source>
</evidence>
<reference evidence="5 6" key="1">
    <citation type="journal article" date="2011" name="Stand. Genomic Sci.">
        <title>Complete genome sequence of Haliscomenobacter hydrossis type strain (O).</title>
        <authorList>
            <consortium name="US DOE Joint Genome Institute (JGI-PGF)"/>
            <person name="Daligault H."/>
            <person name="Lapidus A."/>
            <person name="Zeytun A."/>
            <person name="Nolan M."/>
            <person name="Lucas S."/>
            <person name="Del Rio T.G."/>
            <person name="Tice H."/>
            <person name="Cheng J.F."/>
            <person name="Tapia R."/>
            <person name="Han C."/>
            <person name="Goodwin L."/>
            <person name="Pitluck S."/>
            <person name="Liolios K."/>
            <person name="Pagani I."/>
            <person name="Ivanova N."/>
            <person name="Huntemann M."/>
            <person name="Mavromatis K."/>
            <person name="Mikhailova N."/>
            <person name="Pati A."/>
            <person name="Chen A."/>
            <person name="Palaniappan K."/>
            <person name="Land M."/>
            <person name="Hauser L."/>
            <person name="Brambilla E.M."/>
            <person name="Rohde M."/>
            <person name="Verbarg S."/>
            <person name="Goker M."/>
            <person name="Bristow J."/>
            <person name="Eisen J.A."/>
            <person name="Markowitz V."/>
            <person name="Hugenholtz P."/>
            <person name="Kyrpides N.C."/>
            <person name="Klenk H.P."/>
            <person name="Woyke T."/>
        </authorList>
    </citation>
    <scope>NUCLEOTIDE SEQUENCE [LARGE SCALE GENOMIC DNA]</scope>
    <source>
        <strain evidence="6">ATCC 27775 / DSM 1100 / LMG 10767 / O</strain>
    </source>
</reference>
<keyword evidence="3 5" id="KW-0012">Acyltransferase</keyword>
<proteinExistence type="predicted"/>
<feature type="domain" description="Phospholipid/glycerol acyltransferase" evidence="4">
    <location>
        <begin position="30"/>
        <end position="142"/>
    </location>
</feature>